<gene>
    <name evidence="1" type="ORF">RPERSI_LOCUS21861</name>
</gene>
<dbReference type="EMBL" id="CAJVQC010065042">
    <property type="protein sequence ID" value="CAG8805110.1"/>
    <property type="molecule type" value="Genomic_DNA"/>
</dbReference>
<evidence type="ECO:0000313" key="1">
    <source>
        <dbReference type="EMBL" id="CAG8805110.1"/>
    </source>
</evidence>
<accession>A0ACA9RRP7</accession>
<evidence type="ECO:0000313" key="2">
    <source>
        <dbReference type="Proteomes" id="UP000789920"/>
    </source>
</evidence>
<keyword evidence="2" id="KW-1185">Reference proteome</keyword>
<name>A0ACA9RRP7_9GLOM</name>
<protein>
    <submittedName>
        <fullName evidence="1">8665_t:CDS:1</fullName>
    </submittedName>
</protein>
<sequence>PSKGEKLKSIPEIEPYARFLEIETAPNSLANLSSSFEQILQLAKNTKAIDVYLYVNISMNNVVVYLEQIEHDPKNQEFINAIKKFEPKFIYQPPEQQQHTKKRQPGIMGPT</sequence>
<reference evidence="1" key="1">
    <citation type="submission" date="2021-06" db="EMBL/GenBank/DDBJ databases">
        <authorList>
            <person name="Kallberg Y."/>
            <person name="Tangrot J."/>
            <person name="Rosling A."/>
        </authorList>
    </citation>
    <scope>NUCLEOTIDE SEQUENCE</scope>
    <source>
        <strain evidence="1">MA461A</strain>
    </source>
</reference>
<dbReference type="Proteomes" id="UP000789920">
    <property type="component" value="Unassembled WGS sequence"/>
</dbReference>
<organism evidence="1 2">
    <name type="scientific">Racocetra persica</name>
    <dbReference type="NCBI Taxonomy" id="160502"/>
    <lineage>
        <taxon>Eukaryota</taxon>
        <taxon>Fungi</taxon>
        <taxon>Fungi incertae sedis</taxon>
        <taxon>Mucoromycota</taxon>
        <taxon>Glomeromycotina</taxon>
        <taxon>Glomeromycetes</taxon>
        <taxon>Diversisporales</taxon>
        <taxon>Gigasporaceae</taxon>
        <taxon>Racocetra</taxon>
    </lineage>
</organism>
<feature type="non-terminal residue" evidence="1">
    <location>
        <position position="1"/>
    </location>
</feature>
<feature type="non-terminal residue" evidence="1">
    <location>
        <position position="111"/>
    </location>
</feature>
<proteinExistence type="predicted"/>
<comment type="caution">
    <text evidence="1">The sequence shown here is derived from an EMBL/GenBank/DDBJ whole genome shotgun (WGS) entry which is preliminary data.</text>
</comment>